<gene>
    <name evidence="1" type="ORF">NCTC10047_02058</name>
</gene>
<evidence type="ECO:0000313" key="1">
    <source>
        <dbReference type="EMBL" id="VEA76194.1"/>
    </source>
</evidence>
<name>A0A3S4K388_SALER</name>
<proteinExistence type="predicted"/>
<organism evidence="1 2">
    <name type="scientific">Salmonella enterica subsp. arizonae</name>
    <dbReference type="NCBI Taxonomy" id="59203"/>
    <lineage>
        <taxon>Bacteria</taxon>
        <taxon>Pseudomonadati</taxon>
        <taxon>Pseudomonadota</taxon>
        <taxon>Gammaproteobacteria</taxon>
        <taxon>Enterobacterales</taxon>
        <taxon>Enterobacteriaceae</taxon>
        <taxon>Salmonella</taxon>
    </lineage>
</organism>
<accession>A0A3S4K388</accession>
<sequence>MFSFCRLFQDITQTPTRLPKAVYLMVRFAVRVPANKSLPLPGSLNTYLLPVVGLNTLLGVKVSQR</sequence>
<dbReference type="AlphaFoldDB" id="A0A3S4K388"/>
<protein>
    <submittedName>
        <fullName evidence="1">Uncharacterized protein</fullName>
    </submittedName>
</protein>
<dbReference type="EMBL" id="LR134156">
    <property type="protein sequence ID" value="VEA76194.1"/>
    <property type="molecule type" value="Genomic_DNA"/>
</dbReference>
<reference evidence="1 2" key="1">
    <citation type="submission" date="2018-12" db="EMBL/GenBank/DDBJ databases">
        <authorList>
            <consortium name="Pathogen Informatics"/>
        </authorList>
    </citation>
    <scope>NUCLEOTIDE SEQUENCE [LARGE SCALE GENOMIC DNA]</scope>
    <source>
        <strain evidence="1 2">NCTC10047</strain>
    </source>
</reference>
<evidence type="ECO:0000313" key="2">
    <source>
        <dbReference type="Proteomes" id="UP000275676"/>
    </source>
</evidence>
<dbReference type="Proteomes" id="UP000275676">
    <property type="component" value="Chromosome"/>
</dbReference>